<comment type="caution">
    <text evidence="2">The sequence shown here is derived from an EMBL/GenBank/DDBJ whole genome shotgun (WGS) entry which is preliminary data.</text>
</comment>
<proteinExistence type="predicted"/>
<feature type="region of interest" description="Disordered" evidence="1">
    <location>
        <begin position="428"/>
        <end position="487"/>
    </location>
</feature>
<evidence type="ECO:0000256" key="1">
    <source>
        <dbReference type="SAM" id="MobiDB-lite"/>
    </source>
</evidence>
<dbReference type="PANTHER" id="PTHR11440">
    <property type="entry name" value="LECITHIN-CHOLESTEROL ACYLTRANSFERASE-RELATED"/>
    <property type="match status" value="1"/>
</dbReference>
<dbReference type="OrthoDB" id="10250441at2759"/>
<dbReference type="EMBL" id="LJZO01000027">
    <property type="protein sequence ID" value="ROV94650.1"/>
    <property type="molecule type" value="Genomic_DNA"/>
</dbReference>
<accession>A0A423VUA5</accession>
<protein>
    <submittedName>
        <fullName evidence="2">Uncharacterized protein</fullName>
    </submittedName>
</protein>
<feature type="compositionally biased region" description="Low complexity" evidence="1">
    <location>
        <begin position="428"/>
        <end position="442"/>
    </location>
</feature>
<name>A0A423VUA5_CYTCH</name>
<evidence type="ECO:0000313" key="3">
    <source>
        <dbReference type="Proteomes" id="UP000284375"/>
    </source>
</evidence>
<dbReference type="InterPro" id="IPR029058">
    <property type="entry name" value="AB_hydrolase_fold"/>
</dbReference>
<dbReference type="Gene3D" id="3.40.50.1820">
    <property type="entry name" value="alpha/beta hydrolase"/>
    <property type="match status" value="1"/>
</dbReference>
<dbReference type="Proteomes" id="UP000284375">
    <property type="component" value="Unassembled WGS sequence"/>
</dbReference>
<organism evidence="2 3">
    <name type="scientific">Cytospora chrysosperma</name>
    <name type="common">Cytospora canker fungus</name>
    <name type="synonym">Sphaeria chrysosperma</name>
    <dbReference type="NCBI Taxonomy" id="252740"/>
    <lineage>
        <taxon>Eukaryota</taxon>
        <taxon>Fungi</taxon>
        <taxon>Dikarya</taxon>
        <taxon>Ascomycota</taxon>
        <taxon>Pezizomycotina</taxon>
        <taxon>Sordariomycetes</taxon>
        <taxon>Sordariomycetidae</taxon>
        <taxon>Diaporthales</taxon>
        <taxon>Cytosporaceae</taxon>
        <taxon>Cytospora</taxon>
    </lineage>
</organism>
<dbReference type="SUPFAM" id="SSF53474">
    <property type="entry name" value="alpha/beta-Hydrolases"/>
    <property type="match status" value="1"/>
</dbReference>
<reference evidence="2 3" key="1">
    <citation type="submission" date="2015-09" db="EMBL/GenBank/DDBJ databases">
        <title>Host preference determinants of Valsa canker pathogens revealed by comparative genomics.</title>
        <authorList>
            <person name="Yin Z."/>
            <person name="Huang L."/>
        </authorList>
    </citation>
    <scope>NUCLEOTIDE SEQUENCE [LARGE SCALE GENOMIC DNA]</scope>
    <source>
        <strain evidence="2 3">YSFL</strain>
    </source>
</reference>
<feature type="region of interest" description="Disordered" evidence="1">
    <location>
        <begin position="1"/>
        <end position="57"/>
    </location>
</feature>
<feature type="compositionally biased region" description="Polar residues" evidence="1">
    <location>
        <begin position="463"/>
        <end position="484"/>
    </location>
</feature>
<feature type="compositionally biased region" description="Polar residues" evidence="1">
    <location>
        <begin position="1"/>
        <end position="11"/>
    </location>
</feature>
<feature type="compositionally biased region" description="Basic and acidic residues" evidence="1">
    <location>
        <begin position="101"/>
        <end position="122"/>
    </location>
</feature>
<dbReference type="AlphaFoldDB" id="A0A423VUA5"/>
<sequence length="624" mass="67939">MPLSAVINSGVNPGHEPDQASLRPPRLELPALEDPSASSLTEGSGEDDDIYANQEDAQSLIQPAISLAATRLTSPRTPAAERVAAMSQTVVGYFDGIGSAREYESSGDETPRQEDTISEQHQEGLPTRAGAETKLPPSTSIPPPQPPYSTDPLPAPWKTGPKQIVVAPSSPRGHRPALSGVFEPSRHRRSSQLWVPMKVGLNVRKVNLEVGLDPEDDERMEETIIPSGMLKNIGPVDISKRLFKRARECENARNGKLRVHDYGYDWRLNPHLLSRKLVEFLKTLPANQGDKPSGALVIAHSLGGMITRHAVNQAPEVFSGVIYAGSPQRCINILGPLRNGDAVLLNEKVLTAHVNFSLRTTFVFLPEDGFCFVDKVTGEEYPIDFFDPNEWVRHRLCPSVGEPQLPPFSPRRNGPLGSLLNLSDSLSFPRARSSSDPAAARRLGQAVPPQRKLIKDRTLAPQMDTSASTTEQQMENSQAASPKSDTTRAKNFAYLTRVLAETKRFRAESMHNTSHQSANAYPPIAVIYGKEIPTVYAARVSCREAIACADAYDDLVFHSGDGVVLAREAMPPPGYEIVRGGRISSEKGHISLLGDMNAVGRALEAVVRGRKKGIGLGVDARSRP</sequence>
<feature type="region of interest" description="Disordered" evidence="1">
    <location>
        <begin position="100"/>
        <end position="156"/>
    </location>
</feature>
<feature type="compositionally biased region" description="Low complexity" evidence="1">
    <location>
        <begin position="22"/>
        <end position="35"/>
    </location>
</feature>
<feature type="compositionally biased region" description="Pro residues" evidence="1">
    <location>
        <begin position="139"/>
        <end position="155"/>
    </location>
</feature>
<gene>
    <name evidence="2" type="ORF">VSDG_06150</name>
</gene>
<keyword evidence="3" id="KW-1185">Reference proteome</keyword>
<evidence type="ECO:0000313" key="2">
    <source>
        <dbReference type="EMBL" id="ROV94650.1"/>
    </source>
</evidence>